<name>A0A847VCH6_9BACT</name>
<organism evidence="1 2">
    <name type="scientific">Candidatus Dojkabacteria bacterium</name>
    <dbReference type="NCBI Taxonomy" id="2099670"/>
    <lineage>
        <taxon>Bacteria</taxon>
        <taxon>Candidatus Dojkabacteria</taxon>
    </lineage>
</organism>
<evidence type="ECO:0000313" key="2">
    <source>
        <dbReference type="Proteomes" id="UP000564033"/>
    </source>
</evidence>
<protein>
    <submittedName>
        <fullName evidence="1">Uncharacterized protein</fullName>
    </submittedName>
</protein>
<gene>
    <name evidence="1" type="ORF">GX888_00245</name>
</gene>
<reference evidence="1 2" key="1">
    <citation type="journal article" date="2020" name="Biotechnol. Biofuels">
        <title>New insights from the biogas microbiome by comprehensive genome-resolved metagenomics of nearly 1600 species originating from multiple anaerobic digesters.</title>
        <authorList>
            <person name="Campanaro S."/>
            <person name="Treu L."/>
            <person name="Rodriguez-R L.M."/>
            <person name="Kovalovszki A."/>
            <person name="Ziels R.M."/>
            <person name="Maus I."/>
            <person name="Zhu X."/>
            <person name="Kougias P.G."/>
            <person name="Basile A."/>
            <person name="Luo G."/>
            <person name="Schluter A."/>
            <person name="Konstantinidis K.T."/>
            <person name="Angelidaki I."/>
        </authorList>
    </citation>
    <scope>NUCLEOTIDE SEQUENCE [LARGE SCALE GENOMIC DNA]</scope>
    <source>
        <strain evidence="1">AS19jrsBPTG_9</strain>
    </source>
</reference>
<accession>A0A847VCH6</accession>
<dbReference type="EMBL" id="JAAZIL010000007">
    <property type="protein sequence ID" value="NLZ24169.1"/>
    <property type="molecule type" value="Genomic_DNA"/>
</dbReference>
<dbReference type="AlphaFoldDB" id="A0A847VCH6"/>
<sequence length="129" mass="14312">MINTRKLLLVVTILLITTVSAISILGSRKDKREEVKGEQTVQRGCKPYITNMIPNVSYVGEEYIYIPRIVGCKIDEIDIELDGVSWLSVSEEGLISGVPDISDVGIHRVVLTVSSEGSVNKYVEYIIVE</sequence>
<evidence type="ECO:0000313" key="1">
    <source>
        <dbReference type="EMBL" id="NLZ24169.1"/>
    </source>
</evidence>
<dbReference type="Proteomes" id="UP000564033">
    <property type="component" value="Unassembled WGS sequence"/>
</dbReference>
<proteinExistence type="predicted"/>
<comment type="caution">
    <text evidence="1">The sequence shown here is derived from an EMBL/GenBank/DDBJ whole genome shotgun (WGS) entry which is preliminary data.</text>
</comment>